<dbReference type="GO" id="GO:0016787">
    <property type="term" value="F:hydrolase activity"/>
    <property type="evidence" value="ECO:0007669"/>
    <property type="project" value="UniProtKB-KW"/>
</dbReference>
<reference evidence="4" key="1">
    <citation type="journal article" date="2013" name="Environ. Microbiol.">
        <title>Microbiota from the distal guts of lean and obese adolescents exhibit partial functional redundancy besides clear differences in community structure.</title>
        <authorList>
            <person name="Ferrer M."/>
            <person name="Ruiz A."/>
            <person name="Lanza F."/>
            <person name="Haange S.B."/>
            <person name="Oberbach A."/>
            <person name="Till H."/>
            <person name="Bargiela R."/>
            <person name="Campoy C."/>
            <person name="Segura M.T."/>
            <person name="Richter M."/>
            <person name="von Bergen M."/>
            <person name="Seifert J."/>
            <person name="Suarez A."/>
        </authorList>
    </citation>
    <scope>NUCLEOTIDE SEQUENCE</scope>
</reference>
<dbReference type="InterPro" id="IPR007781">
    <property type="entry name" value="NAGLU"/>
</dbReference>
<dbReference type="EMBL" id="AJWY01005991">
    <property type="protein sequence ID" value="EKC68111.1"/>
    <property type="molecule type" value="Genomic_DNA"/>
</dbReference>
<dbReference type="Gene3D" id="3.20.20.80">
    <property type="entry name" value="Glycosidases"/>
    <property type="match status" value="1"/>
</dbReference>
<organism evidence="4">
    <name type="scientific">human gut metagenome</name>
    <dbReference type="NCBI Taxonomy" id="408170"/>
    <lineage>
        <taxon>unclassified sequences</taxon>
        <taxon>metagenomes</taxon>
        <taxon>organismal metagenomes</taxon>
    </lineage>
</organism>
<comment type="caution">
    <text evidence="4">The sequence shown here is derived from an EMBL/GenBank/DDBJ whole genome shotgun (WGS) entry which is preliminary data.</text>
</comment>
<proteinExistence type="predicted"/>
<dbReference type="Pfam" id="PF12971">
    <property type="entry name" value="NAGLU_N"/>
    <property type="match status" value="1"/>
</dbReference>
<gene>
    <name evidence="4" type="ORF">LEA_08960</name>
</gene>
<dbReference type="PANTHER" id="PTHR12872">
    <property type="entry name" value="ALPHA-N-ACETYLGLUCOSAMINIDASE"/>
    <property type="match status" value="1"/>
</dbReference>
<dbReference type="PANTHER" id="PTHR12872:SF1">
    <property type="entry name" value="ALPHA-N-ACETYLGLUCOSAMINIDASE"/>
    <property type="match status" value="1"/>
</dbReference>
<feature type="non-terminal residue" evidence="4">
    <location>
        <position position="182"/>
    </location>
</feature>
<evidence type="ECO:0000256" key="1">
    <source>
        <dbReference type="ARBA" id="ARBA00022801"/>
    </source>
</evidence>
<keyword evidence="1" id="KW-0378">Hydrolase</keyword>
<feature type="domain" description="Alpha-N-acetylglucosaminidase tim-barrel" evidence="2">
    <location>
        <begin position="89"/>
        <end position="181"/>
    </location>
</feature>
<feature type="domain" description="Alpha-N-acetylglucosaminidase N-terminal" evidence="3">
    <location>
        <begin position="2"/>
        <end position="74"/>
    </location>
</feature>
<name>K1U9D0_9ZZZZ</name>
<dbReference type="InterPro" id="IPR024240">
    <property type="entry name" value="NAGLU_N"/>
</dbReference>
<dbReference type="AlphaFoldDB" id="K1U9D0"/>
<dbReference type="Gene3D" id="3.30.379.10">
    <property type="entry name" value="Chitobiase/beta-hexosaminidase domain 2-like"/>
    <property type="match status" value="1"/>
</dbReference>
<evidence type="ECO:0000313" key="4">
    <source>
        <dbReference type="EMBL" id="EKC68111.1"/>
    </source>
</evidence>
<evidence type="ECO:0000259" key="2">
    <source>
        <dbReference type="Pfam" id="PF05089"/>
    </source>
</evidence>
<dbReference type="InterPro" id="IPR024733">
    <property type="entry name" value="NAGLU_tim-barrel"/>
</dbReference>
<sequence length="182" mass="20600">MERRVPWLSERVELCEEEPSGSESFTLRSDAGKLCIAATSANAAAVGVNWYLNHYCGRSMSHMGDNLGPVDDLPLPEAPVKVTTDLDYRYALNYCTFNYSMSFYTWEDWERELDWMALHGVNLMLVANGAEAVWQNTLRRLGYSEKRIASFLSGPAYNAWWLMGNLEGWGGPMPQSQIDART</sequence>
<accession>K1U9D0</accession>
<dbReference type="InterPro" id="IPR029018">
    <property type="entry name" value="Hex-like_dom2"/>
</dbReference>
<evidence type="ECO:0000259" key="3">
    <source>
        <dbReference type="Pfam" id="PF12971"/>
    </source>
</evidence>
<protein>
    <submittedName>
        <fullName evidence="4">Alpha-N-acetylglucosaminidase</fullName>
    </submittedName>
</protein>
<dbReference type="Pfam" id="PF05089">
    <property type="entry name" value="NAGLU"/>
    <property type="match status" value="1"/>
</dbReference>